<feature type="domain" description="PKS/mFAS DH" evidence="12">
    <location>
        <begin position="1000"/>
        <end position="1313"/>
    </location>
</feature>
<dbReference type="InterPro" id="IPR056501">
    <property type="entry name" value="NAD-bd_HRPKS_sdrA"/>
</dbReference>
<keyword evidence="3" id="KW-0808">Transferase</keyword>
<evidence type="ECO:0000259" key="11">
    <source>
        <dbReference type="PROSITE" id="PS52004"/>
    </source>
</evidence>
<evidence type="ECO:0000259" key="10">
    <source>
        <dbReference type="PROSITE" id="PS50075"/>
    </source>
</evidence>
<dbReference type="Pfam" id="PF08242">
    <property type="entry name" value="Methyltransf_12"/>
    <property type="match status" value="1"/>
</dbReference>
<dbReference type="InterPro" id="IPR016036">
    <property type="entry name" value="Malonyl_transacylase_ACP-bd"/>
</dbReference>
<proteinExistence type="predicted"/>
<dbReference type="PANTHER" id="PTHR43775:SF29">
    <property type="entry name" value="ASPERFURANONE POLYKETIDE SYNTHASE AFOG-RELATED"/>
    <property type="match status" value="1"/>
</dbReference>
<dbReference type="SMART" id="SM00822">
    <property type="entry name" value="PKS_KR"/>
    <property type="match status" value="1"/>
</dbReference>
<dbReference type="GO" id="GO:0031177">
    <property type="term" value="F:phosphopantetheine binding"/>
    <property type="evidence" value="ECO:0007669"/>
    <property type="project" value="InterPro"/>
</dbReference>
<gene>
    <name evidence="13" type="ORF">CC78DRAFT_602865</name>
</gene>
<dbReference type="InterPro" id="IPR011032">
    <property type="entry name" value="GroES-like_sf"/>
</dbReference>
<dbReference type="InterPro" id="IPR032821">
    <property type="entry name" value="PKS_assoc"/>
</dbReference>
<dbReference type="SMART" id="SM00823">
    <property type="entry name" value="PKS_PP"/>
    <property type="match status" value="1"/>
</dbReference>
<evidence type="ECO:0000256" key="2">
    <source>
        <dbReference type="ARBA" id="ARBA00022553"/>
    </source>
</evidence>
<dbReference type="Pfam" id="PF14765">
    <property type="entry name" value="PS-DH"/>
    <property type="match status" value="1"/>
</dbReference>
<dbReference type="SMART" id="SM00826">
    <property type="entry name" value="PKS_DH"/>
    <property type="match status" value="1"/>
</dbReference>
<dbReference type="InterPro" id="IPR001227">
    <property type="entry name" value="Ac_transferase_dom_sf"/>
</dbReference>
<dbReference type="Gene3D" id="3.40.50.720">
    <property type="entry name" value="NAD(P)-binding Rossmann-like Domain"/>
    <property type="match status" value="1"/>
</dbReference>
<dbReference type="SUPFAM" id="SSF53901">
    <property type="entry name" value="Thiolase-like"/>
    <property type="match status" value="1"/>
</dbReference>
<dbReference type="Pfam" id="PF23114">
    <property type="entry name" value="NAD-bd_HRPKS_sdrA"/>
    <property type="match status" value="1"/>
</dbReference>
<dbReference type="InterPro" id="IPR013968">
    <property type="entry name" value="PKS_KR"/>
</dbReference>
<evidence type="ECO:0000256" key="1">
    <source>
        <dbReference type="ARBA" id="ARBA00022450"/>
    </source>
</evidence>
<dbReference type="GO" id="GO:0004315">
    <property type="term" value="F:3-oxoacyl-[acyl-carrier-protein] synthase activity"/>
    <property type="evidence" value="ECO:0007669"/>
    <property type="project" value="InterPro"/>
</dbReference>
<dbReference type="Gene3D" id="1.10.1200.10">
    <property type="entry name" value="ACP-like"/>
    <property type="match status" value="1"/>
</dbReference>
<evidence type="ECO:0000256" key="4">
    <source>
        <dbReference type="ARBA" id="ARBA00022857"/>
    </source>
</evidence>
<dbReference type="PANTHER" id="PTHR43775">
    <property type="entry name" value="FATTY ACID SYNTHASE"/>
    <property type="match status" value="1"/>
</dbReference>
<dbReference type="InterPro" id="IPR014031">
    <property type="entry name" value="Ketoacyl_synth_C"/>
</dbReference>
<name>A0A9P4K9B1_9PLEO</name>
<dbReference type="InterPro" id="IPR036736">
    <property type="entry name" value="ACP-like_sf"/>
</dbReference>
<dbReference type="CDD" id="cd05195">
    <property type="entry name" value="enoyl_red"/>
    <property type="match status" value="1"/>
</dbReference>
<dbReference type="InterPro" id="IPR049552">
    <property type="entry name" value="PKS_DH_N"/>
</dbReference>
<dbReference type="CDD" id="cd05274">
    <property type="entry name" value="KR_FAS_SDR_x"/>
    <property type="match status" value="1"/>
</dbReference>
<dbReference type="InterPro" id="IPR014030">
    <property type="entry name" value="Ketoacyl_synth_N"/>
</dbReference>
<feature type="domain" description="Ketosynthase family 3 (KS3)" evidence="11">
    <location>
        <begin position="22"/>
        <end position="446"/>
    </location>
</feature>
<dbReference type="GO" id="GO:0044550">
    <property type="term" value="P:secondary metabolite biosynthetic process"/>
    <property type="evidence" value="ECO:0007669"/>
    <property type="project" value="TreeGrafter"/>
</dbReference>
<dbReference type="InterPro" id="IPR013217">
    <property type="entry name" value="Methyltransf_12"/>
</dbReference>
<dbReference type="Pfam" id="PF00109">
    <property type="entry name" value="ketoacyl-synt"/>
    <property type="match status" value="1"/>
</dbReference>
<dbReference type="SUPFAM" id="SSF55048">
    <property type="entry name" value="Probable ACP-binding domain of malonyl-CoA ACP transacylase"/>
    <property type="match status" value="1"/>
</dbReference>
<dbReference type="Pfam" id="PF00698">
    <property type="entry name" value="Acyl_transf_1"/>
    <property type="match status" value="1"/>
</dbReference>
<evidence type="ECO:0000256" key="6">
    <source>
        <dbReference type="ARBA" id="ARBA00023268"/>
    </source>
</evidence>
<dbReference type="InterPro" id="IPR016035">
    <property type="entry name" value="Acyl_Trfase/lysoPLipase"/>
</dbReference>
<dbReference type="PROSITE" id="PS52004">
    <property type="entry name" value="KS3_2"/>
    <property type="match status" value="1"/>
</dbReference>
<dbReference type="SUPFAM" id="SSF53335">
    <property type="entry name" value="S-adenosyl-L-methionine-dependent methyltransferases"/>
    <property type="match status" value="1"/>
</dbReference>
<dbReference type="PROSITE" id="PS52019">
    <property type="entry name" value="PKS_MFAS_DH"/>
    <property type="match status" value="1"/>
</dbReference>
<dbReference type="Pfam" id="PF23297">
    <property type="entry name" value="ACP_SdgA_C"/>
    <property type="match status" value="1"/>
</dbReference>
<evidence type="ECO:0000256" key="7">
    <source>
        <dbReference type="ARBA" id="ARBA00023315"/>
    </source>
</evidence>
<evidence type="ECO:0000313" key="14">
    <source>
        <dbReference type="Proteomes" id="UP000800093"/>
    </source>
</evidence>
<dbReference type="InterPro" id="IPR050091">
    <property type="entry name" value="PKS_NRPS_Biosynth_Enz"/>
</dbReference>
<dbReference type="InterPro" id="IPR036291">
    <property type="entry name" value="NAD(P)-bd_dom_sf"/>
</dbReference>
<dbReference type="CDD" id="cd00833">
    <property type="entry name" value="PKS"/>
    <property type="match status" value="1"/>
</dbReference>
<dbReference type="SMART" id="SM00829">
    <property type="entry name" value="PKS_ER"/>
    <property type="match status" value="1"/>
</dbReference>
<dbReference type="Gene3D" id="3.40.47.10">
    <property type="match status" value="1"/>
</dbReference>
<dbReference type="InterPro" id="IPR018201">
    <property type="entry name" value="Ketoacyl_synth_AS"/>
</dbReference>
<dbReference type="GO" id="GO:0006633">
    <property type="term" value="P:fatty acid biosynthetic process"/>
    <property type="evidence" value="ECO:0007669"/>
    <property type="project" value="InterPro"/>
</dbReference>
<dbReference type="Pfam" id="PF02801">
    <property type="entry name" value="Ketoacyl-synt_C"/>
    <property type="match status" value="1"/>
</dbReference>
<dbReference type="SMART" id="SM00825">
    <property type="entry name" value="PKS_KS"/>
    <property type="match status" value="1"/>
</dbReference>
<dbReference type="InterPro" id="IPR020807">
    <property type="entry name" value="PKS_DH"/>
</dbReference>
<feature type="region of interest" description="C-terminal hotdog fold" evidence="8">
    <location>
        <begin position="1160"/>
        <end position="1313"/>
    </location>
</feature>
<dbReference type="SUPFAM" id="SSF52151">
    <property type="entry name" value="FabD/lysophospholipase-like"/>
    <property type="match status" value="1"/>
</dbReference>
<dbReference type="InterPro" id="IPR049551">
    <property type="entry name" value="PKS_DH_C"/>
</dbReference>
<dbReference type="PROSITE" id="PS00606">
    <property type="entry name" value="KS3_1"/>
    <property type="match status" value="1"/>
</dbReference>
<dbReference type="InterPro" id="IPR020806">
    <property type="entry name" value="PKS_PP-bd"/>
</dbReference>
<accession>A0A9P4K9B1</accession>
<dbReference type="InterPro" id="IPR049900">
    <property type="entry name" value="PKS_mFAS_DH"/>
</dbReference>
<feature type="active site" description="Proton donor; for dehydratase activity" evidence="8">
    <location>
        <position position="1222"/>
    </location>
</feature>
<dbReference type="EMBL" id="ML986619">
    <property type="protein sequence ID" value="KAF2264111.1"/>
    <property type="molecule type" value="Genomic_DNA"/>
</dbReference>
<dbReference type="InterPro" id="IPR020843">
    <property type="entry name" value="ER"/>
</dbReference>
<feature type="domain" description="Carrier" evidence="10">
    <location>
        <begin position="2365"/>
        <end position="2442"/>
    </location>
</feature>
<dbReference type="Gene3D" id="3.30.70.3290">
    <property type="match status" value="1"/>
</dbReference>
<dbReference type="Gene3D" id="3.90.180.10">
    <property type="entry name" value="Medium-chain alcohol dehydrogenases, catalytic domain"/>
    <property type="match status" value="1"/>
</dbReference>
<dbReference type="Pfam" id="PF21089">
    <property type="entry name" value="PKS_DH_N"/>
    <property type="match status" value="1"/>
</dbReference>
<keyword evidence="4" id="KW-0521">NADP</keyword>
<dbReference type="Gene3D" id="3.40.50.150">
    <property type="entry name" value="Vaccinia Virus protein VP39"/>
    <property type="match status" value="1"/>
</dbReference>
<dbReference type="PROSITE" id="PS50075">
    <property type="entry name" value="CARRIER"/>
    <property type="match status" value="1"/>
</dbReference>
<dbReference type="SUPFAM" id="SSF47336">
    <property type="entry name" value="ACP-like"/>
    <property type="match status" value="1"/>
</dbReference>
<keyword evidence="6" id="KW-0511">Multifunctional enzyme</keyword>
<evidence type="ECO:0000256" key="5">
    <source>
        <dbReference type="ARBA" id="ARBA00023002"/>
    </source>
</evidence>
<dbReference type="Pfam" id="PF16197">
    <property type="entry name" value="KAsynt_C_assoc"/>
    <property type="match status" value="1"/>
</dbReference>
<feature type="active site" description="Proton acceptor; for dehydratase activity" evidence="8">
    <location>
        <position position="1032"/>
    </location>
</feature>
<evidence type="ECO:0000256" key="8">
    <source>
        <dbReference type="PROSITE-ProRule" id="PRU01363"/>
    </source>
</evidence>
<dbReference type="InterPro" id="IPR042104">
    <property type="entry name" value="PKS_dehydratase_sf"/>
</dbReference>
<dbReference type="InterPro" id="IPR016039">
    <property type="entry name" value="Thiolase-like"/>
</dbReference>
<reference evidence="14" key="1">
    <citation type="journal article" date="2020" name="Stud. Mycol.">
        <title>101 Dothideomycetes genomes: A test case for predicting lifestyles and emergence of pathogens.</title>
        <authorList>
            <person name="Haridas S."/>
            <person name="Albert R."/>
            <person name="Binder M."/>
            <person name="Bloem J."/>
            <person name="LaButti K."/>
            <person name="Salamov A."/>
            <person name="Andreopoulos B."/>
            <person name="Baker S."/>
            <person name="Barry K."/>
            <person name="Bills G."/>
            <person name="Bluhm B."/>
            <person name="Cannon C."/>
            <person name="Castanera R."/>
            <person name="Culley D."/>
            <person name="Daum C."/>
            <person name="Ezra D."/>
            <person name="Gonzalez J."/>
            <person name="Henrissat B."/>
            <person name="Kuo A."/>
            <person name="Liang C."/>
            <person name="Lipzen A."/>
            <person name="Lutzoni F."/>
            <person name="Magnuson J."/>
            <person name="Mondo S."/>
            <person name="Nolan M."/>
            <person name="Ohm R."/>
            <person name="Pangilinan J."/>
            <person name="Park H.-J."/>
            <person name="Ramirez L."/>
            <person name="Alfaro M."/>
            <person name="Sun H."/>
            <person name="Tritt A."/>
            <person name="Yoshinaga Y."/>
            <person name="Zwiers L.-H."/>
            <person name="Turgeon B."/>
            <person name="Goodwin S."/>
            <person name="Spatafora J."/>
            <person name="Crous P."/>
            <person name="Grigoriev I."/>
        </authorList>
    </citation>
    <scope>NUCLEOTIDE SEQUENCE [LARGE SCALE GENOMIC DNA]</scope>
    <source>
        <strain evidence="14">CBS 304.66</strain>
    </source>
</reference>
<evidence type="ECO:0000256" key="9">
    <source>
        <dbReference type="SAM" id="MobiDB-lite"/>
    </source>
</evidence>
<evidence type="ECO:0000259" key="12">
    <source>
        <dbReference type="PROSITE" id="PS52019"/>
    </source>
</evidence>
<feature type="region of interest" description="N-terminal hotdog fold" evidence="8">
    <location>
        <begin position="1000"/>
        <end position="1132"/>
    </location>
</feature>
<keyword evidence="14" id="KW-1185">Reference proteome</keyword>
<protein>
    <submittedName>
        <fullName evidence="13">Ketoacyl-synt-domain-containing protein</fullName>
    </submittedName>
</protein>
<dbReference type="Gene3D" id="3.10.129.110">
    <property type="entry name" value="Polyketide synthase dehydratase"/>
    <property type="match status" value="1"/>
</dbReference>
<dbReference type="InterPro" id="IPR014043">
    <property type="entry name" value="Acyl_transferase_dom"/>
</dbReference>
<dbReference type="Gene3D" id="3.40.366.10">
    <property type="entry name" value="Malonyl-Coenzyme A Acyl Carrier Protein, domain 2"/>
    <property type="match status" value="1"/>
</dbReference>
<dbReference type="GO" id="GO:0004312">
    <property type="term" value="F:fatty acid synthase activity"/>
    <property type="evidence" value="ECO:0007669"/>
    <property type="project" value="TreeGrafter"/>
</dbReference>
<dbReference type="OrthoDB" id="329835at2759"/>
<keyword evidence="2" id="KW-0597">Phosphoprotein</keyword>
<evidence type="ECO:0000313" key="13">
    <source>
        <dbReference type="EMBL" id="KAF2264111.1"/>
    </source>
</evidence>
<dbReference type="Proteomes" id="UP000800093">
    <property type="component" value="Unassembled WGS sequence"/>
</dbReference>
<organism evidence="13 14">
    <name type="scientific">Lojkania enalia</name>
    <dbReference type="NCBI Taxonomy" id="147567"/>
    <lineage>
        <taxon>Eukaryota</taxon>
        <taxon>Fungi</taxon>
        <taxon>Dikarya</taxon>
        <taxon>Ascomycota</taxon>
        <taxon>Pezizomycotina</taxon>
        <taxon>Dothideomycetes</taxon>
        <taxon>Pleosporomycetidae</taxon>
        <taxon>Pleosporales</taxon>
        <taxon>Pleosporales incertae sedis</taxon>
        <taxon>Lojkania</taxon>
    </lineage>
</organism>
<dbReference type="InterPro" id="IPR020841">
    <property type="entry name" value="PKS_Beta-ketoAc_synthase_dom"/>
</dbReference>
<dbReference type="InterPro" id="IPR057326">
    <property type="entry name" value="KR_dom"/>
</dbReference>
<dbReference type="Pfam" id="PF08659">
    <property type="entry name" value="KR"/>
    <property type="match status" value="1"/>
</dbReference>
<dbReference type="SMART" id="SM00827">
    <property type="entry name" value="PKS_AT"/>
    <property type="match status" value="1"/>
</dbReference>
<dbReference type="SUPFAM" id="SSF50129">
    <property type="entry name" value="GroES-like"/>
    <property type="match status" value="1"/>
</dbReference>
<dbReference type="InterPro" id="IPR009081">
    <property type="entry name" value="PP-bd_ACP"/>
</dbReference>
<feature type="region of interest" description="Disordered" evidence="9">
    <location>
        <begin position="460"/>
        <end position="491"/>
    </location>
</feature>
<evidence type="ECO:0000256" key="3">
    <source>
        <dbReference type="ARBA" id="ARBA00022679"/>
    </source>
</evidence>
<keyword evidence="5" id="KW-0560">Oxidoreductase</keyword>
<dbReference type="InterPro" id="IPR029063">
    <property type="entry name" value="SAM-dependent_MTases_sf"/>
</dbReference>
<comment type="caution">
    <text evidence="13">The sequence shown here is derived from an EMBL/GenBank/DDBJ whole genome shotgun (WGS) entry which is preliminary data.</text>
</comment>
<sequence>MASTTSTESISDGASELDGNNAEPIAIIGFAFKFPQEADTPEGFWKMLLEKRCVMTDFPEDRMSVKGHYRKEKKQTTLQLKGGHFIKEEMAAFDANFFSISPTEALALDPMQRWLLEVSYHAFENAGLPIETVANSATSVHTGSFAHDYMIQTTRDVEQFPTYAGYGLGAAMLANRISWFYNLTGPSIAVDSACSSSAMALDMSCQSLRTRSSNMGLVAGCNLTFSPETFAWLSNMNMLSPDSKSYSFDHRANGYARGEGIAVMVVKRLEDAIRDGNTIRAVIRSTGANEDGHTSGITQPSQMAQEQLIKETYERAGLSMEFTRYCEAHGTGTPLGDPLEATAIGNSFRSYRSEEEPLYVGSVKSNIGHLEGSSGLAGVIKVVLALESGLIPPNANFEKINPMIDTKHLRIRIPSDATPWPSPGLRRASINSFGYGGANCHIVLDDAYNYLKLRGMKGTHKTAASPPAADESKWYSSRVESPASRDSSADTRKTPKLLVLSASDEAGIQRLATSYEAHFAKNFQDGDLPPKILDAVAYTLDSHRSVLTYRSSSVAHSLEDLLRIATTASMAVKPRGTPLQLGFVFTGQGAQWFAMGRELLDYPVYRKSVDDASIHLASLGCPWSALDELNRGLDSTKVDEYSQALCTVIQVALVDLLNEVNIKPSAVVGHSSGEIAAAYAAGYISKQDAWKIAYFRGIVASKLSSSYDHGSGAMIAIGLPEEEVLPHIADILSTETSSLGLNVACINSPKNVTVAGDRNLIHILKHRLDQQNVFARELRVKVAYHSKQMQAVADEYLNSIGANLKSSPTQYTVPMISSVSGKIIGGDDLRSPGYWAQNMVSPVLFSPAVLEMCTLSRASLGKDTSHDRGTAWVVDYLVEVGPHSALQGPLRDILKSLDRGSDIGYSSVLVRGEAATKTLLNAAGALWCTGHPVNIRAVNELDVIEGGAQKDSTLGMGRPRILGGPEMLIDLPAYPFDHTEKYWFESRISKAYRFRDRVPQDLLGSRCSDWSPLDARWRMLIRERDLPWTADHLVNGRKVYPGTGMLIMAIEGAKQLADPERIVSGFVLRNVEFESAMDLEGPSGTLEVLTSLRPSNSDTRVDSRFNFSISSYTDPDWVRNCRGSIEIEYEKSNDDWNAGKRMDHLNDLASKYQKKIEDCNTAVDKSVMYQRLKNWGLDYGPAFQIATTQMVSTNSEAIADVVTFKGDGEELQPHVIHPVTFDAIGHLCFTAFTAGGIKPMATSMPQKLNYAWISDRGLAAPDASSVRACSTIVGQTPRGFEGDCVVFDAENSKEVRLFIQGLKLAFISDIPRELELPNRAQQWYNIERKVDLSMLSWSEVEQYLRGKCKTSAGPMELAYQYIELAAHQNPGMRVCQIDAGNGDNTRRIFEHALDLNHSGYLSCARYSFADRAQTNVEHAKESFAKYGAKMKFHVFDPVYGSQTKQSEVEDYDMIIAFDHSWTLKNMQETFENLRKTLKPGGKMVIERPALDDGVVVDWNEVLHRSGFSGVNLYLEPSDTAKGIIISTAVEETTSHQTIPGGIRIIVVGNFANDQHDGLAKRVGELVKPDVASDIVQMSLSEASQYPDLKSSLLIILSDPEHLCLETLRKDSLSQLQRIIPTVPYVLWVSDMAAEIGIGGSPVSAIIEGSARSLRFEHNDTRLVTLGLESFNDNRSARHIFQVVERILSTPAGSNYEQEYVEVGGYLSTDRIVEAAYLRQITNAKLVPQQSTTVRLEDQNFKLGIAQIGNLETLRYVQEAPLSTEPRPGEVEIQVSAVAIESRDYRRAMGKTQKVQFGNACAGTIGKAGLHSGFNIGDRVFYVGKNTFKSRIRTPDHYVRKLPDGLDFADCCLSIPALAAAHHALVDVGRWREGDTVLIYPCAGFIGKAALRVCQKVGAPVWTTVHEDGQSRTLSEQLGIPGTSILSHDAFALGHTRHHPTFHGADIVLCTEPVPNDQSWDFVNKFGRVIYMPCITGAPILSPSFQHIPPNISYGAVNFQEIAAERPISLRESITSAFEILLADGGGVQTAAPFPASQVVEAFKRVGNTNGQVVVKFDVDDEIELTCDTQPTTKLDADASYLISGGTGGIGRGIARWCAARGARYLILLSRSGAKGREAQELVEELAAQGVHVEAPPCDVADEKALRVVLDDCAIRMPPIKGCIQASGAFKDISFEKMSLDDWNVAIKSKVTASWNLHKALPAGMDFFVMTSSMSGILGMISQSSYAGGNVYQDALARHRIALGEKAAALDLGVLQDVGFLTEAQKERLNRMGYFVFNYEAEIHALLDIFCDPANAMLTAIECRPITGFKTTAQMVADGVEVPFTFGQPLWRHTQYAHVEETKKSRVASTGFDVRGLIESAETMAQATAIATGALRKRVAVLLSTQEERLVESSAMHSYGIDSLVAIELRNWSQKTFGVEVAVFEIVGGASFVGVGMSIATKIRGGETERA</sequence>
<dbReference type="SUPFAM" id="SSF51735">
    <property type="entry name" value="NAD(P)-binding Rossmann-fold domains"/>
    <property type="match status" value="2"/>
</dbReference>
<keyword evidence="1" id="KW-0596">Phosphopantetheine</keyword>
<keyword evidence="7" id="KW-0012">Acyltransferase</keyword>
<dbReference type="GO" id="GO:0016491">
    <property type="term" value="F:oxidoreductase activity"/>
    <property type="evidence" value="ECO:0007669"/>
    <property type="project" value="UniProtKB-KW"/>
</dbReference>